<name>A0A210PKQ3_MIZYE</name>
<evidence type="ECO:0000313" key="5">
    <source>
        <dbReference type="EMBL" id="OWF37070.1"/>
    </source>
</evidence>
<keyword evidence="3" id="KW-0514">Muscle protein</keyword>
<dbReference type="FunFam" id="1.10.238.10:FF:000527">
    <property type="entry name" value="Calmodulin-3"/>
    <property type="match status" value="1"/>
</dbReference>
<dbReference type="OrthoDB" id="26525at2759"/>
<dbReference type="InterPro" id="IPR050230">
    <property type="entry name" value="CALM/Myosin/TropC-like"/>
</dbReference>
<feature type="domain" description="EF-hand" evidence="4">
    <location>
        <begin position="33"/>
        <end position="68"/>
    </location>
</feature>
<dbReference type="InterPro" id="IPR018247">
    <property type="entry name" value="EF_Hand_1_Ca_BS"/>
</dbReference>
<keyword evidence="1" id="KW-0677">Repeat</keyword>
<dbReference type="CDD" id="cd00051">
    <property type="entry name" value="EFh"/>
    <property type="match status" value="3"/>
</dbReference>
<dbReference type="STRING" id="6573.A0A210PKQ3"/>
<dbReference type="GO" id="GO:0005509">
    <property type="term" value="F:calcium ion binding"/>
    <property type="evidence" value="ECO:0007669"/>
    <property type="project" value="InterPro"/>
</dbReference>
<organism evidence="5 6">
    <name type="scientific">Mizuhopecten yessoensis</name>
    <name type="common">Japanese scallop</name>
    <name type="synonym">Patinopecten yessoensis</name>
    <dbReference type="NCBI Taxonomy" id="6573"/>
    <lineage>
        <taxon>Eukaryota</taxon>
        <taxon>Metazoa</taxon>
        <taxon>Spiralia</taxon>
        <taxon>Lophotrochozoa</taxon>
        <taxon>Mollusca</taxon>
        <taxon>Bivalvia</taxon>
        <taxon>Autobranchia</taxon>
        <taxon>Pteriomorphia</taxon>
        <taxon>Pectinida</taxon>
        <taxon>Pectinoidea</taxon>
        <taxon>Pectinidae</taxon>
        <taxon>Mizuhopecten</taxon>
    </lineage>
</organism>
<feature type="domain" description="EF-hand" evidence="4">
    <location>
        <begin position="273"/>
        <end position="298"/>
    </location>
</feature>
<reference evidence="5 6" key="1">
    <citation type="journal article" date="2017" name="Nat. Ecol. Evol.">
        <title>Scallop genome provides insights into evolution of bilaterian karyotype and development.</title>
        <authorList>
            <person name="Wang S."/>
            <person name="Zhang J."/>
            <person name="Jiao W."/>
            <person name="Li J."/>
            <person name="Xun X."/>
            <person name="Sun Y."/>
            <person name="Guo X."/>
            <person name="Huan P."/>
            <person name="Dong B."/>
            <person name="Zhang L."/>
            <person name="Hu X."/>
            <person name="Sun X."/>
            <person name="Wang J."/>
            <person name="Zhao C."/>
            <person name="Wang Y."/>
            <person name="Wang D."/>
            <person name="Huang X."/>
            <person name="Wang R."/>
            <person name="Lv J."/>
            <person name="Li Y."/>
            <person name="Zhang Z."/>
            <person name="Liu B."/>
            <person name="Lu W."/>
            <person name="Hui Y."/>
            <person name="Liang J."/>
            <person name="Zhou Z."/>
            <person name="Hou R."/>
            <person name="Li X."/>
            <person name="Liu Y."/>
            <person name="Li H."/>
            <person name="Ning X."/>
            <person name="Lin Y."/>
            <person name="Zhao L."/>
            <person name="Xing Q."/>
            <person name="Dou J."/>
            <person name="Li Y."/>
            <person name="Mao J."/>
            <person name="Guo H."/>
            <person name="Dou H."/>
            <person name="Li T."/>
            <person name="Mu C."/>
            <person name="Jiang W."/>
            <person name="Fu Q."/>
            <person name="Fu X."/>
            <person name="Miao Y."/>
            <person name="Liu J."/>
            <person name="Yu Q."/>
            <person name="Li R."/>
            <person name="Liao H."/>
            <person name="Li X."/>
            <person name="Kong Y."/>
            <person name="Jiang Z."/>
            <person name="Chourrout D."/>
            <person name="Li R."/>
            <person name="Bao Z."/>
        </authorList>
    </citation>
    <scope>NUCLEOTIDE SEQUENCE [LARGE SCALE GENOMIC DNA]</scope>
    <source>
        <strain evidence="5 6">PY_sf001</strain>
    </source>
</reference>
<dbReference type="Proteomes" id="UP000242188">
    <property type="component" value="Unassembled WGS sequence"/>
</dbReference>
<dbReference type="AlphaFoldDB" id="A0A210PKQ3"/>
<comment type="caution">
    <text evidence="5">The sequence shown here is derived from an EMBL/GenBank/DDBJ whole genome shotgun (WGS) entry which is preliminary data.</text>
</comment>
<feature type="domain" description="EF-hand" evidence="4">
    <location>
        <begin position="201"/>
        <end position="236"/>
    </location>
</feature>
<feature type="domain" description="EF-hand" evidence="4">
    <location>
        <begin position="237"/>
        <end position="272"/>
    </location>
</feature>
<evidence type="ECO:0000313" key="6">
    <source>
        <dbReference type="Proteomes" id="UP000242188"/>
    </source>
</evidence>
<dbReference type="SMART" id="SM00054">
    <property type="entry name" value="EFh"/>
    <property type="match status" value="8"/>
</dbReference>
<dbReference type="EMBL" id="NEDP02005595">
    <property type="protein sequence ID" value="OWF37070.1"/>
    <property type="molecule type" value="Genomic_DNA"/>
</dbReference>
<keyword evidence="2" id="KW-0106">Calcium</keyword>
<accession>A0A210PKQ3</accession>
<dbReference type="PROSITE" id="PS00018">
    <property type="entry name" value="EF_HAND_1"/>
    <property type="match status" value="4"/>
</dbReference>
<dbReference type="InterPro" id="IPR002048">
    <property type="entry name" value="EF_hand_dom"/>
</dbReference>
<evidence type="ECO:0000256" key="2">
    <source>
        <dbReference type="ARBA" id="ARBA00022837"/>
    </source>
</evidence>
<sequence length="298" mass="33603">MTDWSSCKHFGLPRRRPGFDSSEKVFFSYPLNSNNPEFKEAFSLFDKDGDGTITTKELGTVMRSLGQNPTEAELQDMINEVDADGNGTIDFPEFLTMMAKKMKENDSEEEIREAFRVFDKDGNGFISAAELRHVMTNLGEKLTDDEVDEMIREADIDGDGQVNYDGRYSGKQTFSLFDRDNDGIISTKELGTLMRTLGHNPTDQELDDMVNEVDTSGQGKINYTDFLKMMKPAEAWNEEAELKCAFEVFDKDGDGYISASSLRHVMKKLGEQLTDEDVKFLMKEADVNGDGRVDFKGV</sequence>
<evidence type="ECO:0000256" key="3">
    <source>
        <dbReference type="ARBA" id="ARBA00023179"/>
    </source>
</evidence>
<dbReference type="PROSITE" id="PS50222">
    <property type="entry name" value="EF_HAND_2"/>
    <property type="match status" value="7"/>
</dbReference>
<evidence type="ECO:0000259" key="4">
    <source>
        <dbReference type="PROSITE" id="PS50222"/>
    </source>
</evidence>
<protein>
    <submittedName>
        <fullName evidence="5">Calmodulin</fullName>
    </submittedName>
</protein>
<dbReference type="PANTHER" id="PTHR23048:SF0">
    <property type="entry name" value="CALMODULIN LIKE 3"/>
    <property type="match status" value="1"/>
</dbReference>
<dbReference type="PANTHER" id="PTHR23048">
    <property type="entry name" value="MYOSIN LIGHT CHAIN 1, 3"/>
    <property type="match status" value="1"/>
</dbReference>
<feature type="domain" description="EF-hand" evidence="4">
    <location>
        <begin position="171"/>
        <end position="200"/>
    </location>
</feature>
<dbReference type="SUPFAM" id="SSF47473">
    <property type="entry name" value="EF-hand"/>
    <property type="match status" value="2"/>
</dbReference>
<dbReference type="InterPro" id="IPR011992">
    <property type="entry name" value="EF-hand-dom_pair"/>
</dbReference>
<gene>
    <name evidence="5" type="ORF">KP79_PYT09760</name>
</gene>
<feature type="domain" description="EF-hand" evidence="4">
    <location>
        <begin position="69"/>
        <end position="104"/>
    </location>
</feature>
<dbReference type="Gene3D" id="1.10.238.10">
    <property type="entry name" value="EF-hand"/>
    <property type="match status" value="4"/>
</dbReference>
<feature type="domain" description="EF-hand" evidence="4">
    <location>
        <begin position="106"/>
        <end position="141"/>
    </location>
</feature>
<keyword evidence="6" id="KW-1185">Reference proteome</keyword>
<dbReference type="Pfam" id="PF13499">
    <property type="entry name" value="EF-hand_7"/>
    <property type="match status" value="4"/>
</dbReference>
<dbReference type="FunFam" id="1.10.238.10:FF:000001">
    <property type="entry name" value="Calmodulin 1"/>
    <property type="match status" value="1"/>
</dbReference>
<evidence type="ECO:0000256" key="1">
    <source>
        <dbReference type="ARBA" id="ARBA00022737"/>
    </source>
</evidence>
<dbReference type="GO" id="GO:0016460">
    <property type="term" value="C:myosin II complex"/>
    <property type="evidence" value="ECO:0007669"/>
    <property type="project" value="TreeGrafter"/>
</dbReference>
<proteinExistence type="predicted"/>